<gene>
    <name evidence="2" type="ORF">Pmi06nite_27470</name>
</gene>
<feature type="region of interest" description="Disordered" evidence="1">
    <location>
        <begin position="1"/>
        <end position="42"/>
    </location>
</feature>
<comment type="caution">
    <text evidence="2">The sequence shown here is derived from an EMBL/GenBank/DDBJ whole genome shotgun (WGS) entry which is preliminary data.</text>
</comment>
<evidence type="ECO:0000313" key="3">
    <source>
        <dbReference type="Proteomes" id="UP000650628"/>
    </source>
</evidence>
<dbReference type="Proteomes" id="UP000650628">
    <property type="component" value="Unassembled WGS sequence"/>
</dbReference>
<name>A0A8J3TLK1_9ACTN</name>
<dbReference type="EMBL" id="BOOO01000014">
    <property type="protein sequence ID" value="GII29305.1"/>
    <property type="molecule type" value="Genomic_DNA"/>
</dbReference>
<dbReference type="AlphaFoldDB" id="A0A8J3TLK1"/>
<feature type="compositionally biased region" description="Basic residues" evidence="1">
    <location>
        <begin position="8"/>
        <end position="20"/>
    </location>
</feature>
<reference evidence="2 3" key="1">
    <citation type="submission" date="2021-01" db="EMBL/GenBank/DDBJ databases">
        <title>Whole genome shotgun sequence of Planotetraspora mira NBRC 15435.</title>
        <authorList>
            <person name="Komaki H."/>
            <person name="Tamura T."/>
        </authorList>
    </citation>
    <scope>NUCLEOTIDE SEQUENCE [LARGE SCALE GENOMIC DNA]</scope>
    <source>
        <strain evidence="2 3">NBRC 15435</strain>
    </source>
</reference>
<proteinExistence type="predicted"/>
<accession>A0A8J3TLK1</accession>
<organism evidence="2 3">
    <name type="scientific">Planotetraspora mira</name>
    <dbReference type="NCBI Taxonomy" id="58121"/>
    <lineage>
        <taxon>Bacteria</taxon>
        <taxon>Bacillati</taxon>
        <taxon>Actinomycetota</taxon>
        <taxon>Actinomycetes</taxon>
        <taxon>Streptosporangiales</taxon>
        <taxon>Streptosporangiaceae</taxon>
        <taxon>Planotetraspora</taxon>
    </lineage>
</organism>
<sequence length="59" mass="6704">MPTAWMRFHIRTPASRRRTSPRQTAAPAPASPAVSSKERGQATRHAYAVWKWLSELDMP</sequence>
<evidence type="ECO:0000256" key="1">
    <source>
        <dbReference type="SAM" id="MobiDB-lite"/>
    </source>
</evidence>
<protein>
    <submittedName>
        <fullName evidence="2">Uncharacterized protein</fullName>
    </submittedName>
</protein>
<evidence type="ECO:0000313" key="2">
    <source>
        <dbReference type="EMBL" id="GII29305.1"/>
    </source>
</evidence>
<keyword evidence="3" id="KW-1185">Reference proteome</keyword>
<feature type="compositionally biased region" description="Low complexity" evidence="1">
    <location>
        <begin position="21"/>
        <end position="35"/>
    </location>
</feature>